<accession>A0A392TER8</accession>
<keyword evidence="2" id="KW-1185">Reference proteome</keyword>
<organism evidence="1 2">
    <name type="scientific">Trifolium medium</name>
    <dbReference type="NCBI Taxonomy" id="97028"/>
    <lineage>
        <taxon>Eukaryota</taxon>
        <taxon>Viridiplantae</taxon>
        <taxon>Streptophyta</taxon>
        <taxon>Embryophyta</taxon>
        <taxon>Tracheophyta</taxon>
        <taxon>Spermatophyta</taxon>
        <taxon>Magnoliopsida</taxon>
        <taxon>eudicotyledons</taxon>
        <taxon>Gunneridae</taxon>
        <taxon>Pentapetalae</taxon>
        <taxon>rosids</taxon>
        <taxon>fabids</taxon>
        <taxon>Fabales</taxon>
        <taxon>Fabaceae</taxon>
        <taxon>Papilionoideae</taxon>
        <taxon>50 kb inversion clade</taxon>
        <taxon>NPAAA clade</taxon>
        <taxon>Hologalegina</taxon>
        <taxon>IRL clade</taxon>
        <taxon>Trifolieae</taxon>
        <taxon>Trifolium</taxon>
    </lineage>
</organism>
<dbReference type="EMBL" id="LXQA010550574">
    <property type="protein sequence ID" value="MCI58720.1"/>
    <property type="molecule type" value="Genomic_DNA"/>
</dbReference>
<evidence type="ECO:0000313" key="2">
    <source>
        <dbReference type="Proteomes" id="UP000265520"/>
    </source>
</evidence>
<comment type="caution">
    <text evidence="1">The sequence shown here is derived from an EMBL/GenBank/DDBJ whole genome shotgun (WGS) entry which is preliminary data.</text>
</comment>
<evidence type="ECO:0000313" key="1">
    <source>
        <dbReference type="EMBL" id="MCI58720.1"/>
    </source>
</evidence>
<protein>
    <submittedName>
        <fullName evidence="1">Uncharacterized protein</fullName>
    </submittedName>
</protein>
<name>A0A392TER8_9FABA</name>
<feature type="non-terminal residue" evidence="1">
    <location>
        <position position="1"/>
    </location>
</feature>
<proteinExistence type="predicted"/>
<reference evidence="1 2" key="1">
    <citation type="journal article" date="2018" name="Front. Plant Sci.">
        <title>Red Clover (Trifolium pratense) and Zigzag Clover (T. medium) - A Picture of Genomic Similarities and Differences.</title>
        <authorList>
            <person name="Dluhosova J."/>
            <person name="Istvanek J."/>
            <person name="Nedelnik J."/>
            <person name="Repkova J."/>
        </authorList>
    </citation>
    <scope>NUCLEOTIDE SEQUENCE [LARGE SCALE GENOMIC DNA]</scope>
    <source>
        <strain evidence="2">cv. 10/8</strain>
        <tissue evidence="1">Leaf</tissue>
    </source>
</reference>
<sequence>AYFHEEETSDAKALELRGELAILRERKKEIQLSIKKDIVKLLEKRKILLELKSKKANLGGTIEWIMEDLEILKFLARSVQNFYAVIRSSK</sequence>
<feature type="non-terminal residue" evidence="1">
    <location>
        <position position="90"/>
    </location>
</feature>
<dbReference type="Proteomes" id="UP000265520">
    <property type="component" value="Unassembled WGS sequence"/>
</dbReference>
<dbReference type="AlphaFoldDB" id="A0A392TER8"/>